<feature type="region of interest" description="Disordered" evidence="1">
    <location>
        <begin position="31"/>
        <end position="55"/>
    </location>
</feature>
<evidence type="ECO:0000313" key="3">
    <source>
        <dbReference type="EMBL" id="GIQ68085.1"/>
    </source>
</evidence>
<organism evidence="3 4">
    <name type="scientific">Xylanibacillus composti</name>
    <dbReference type="NCBI Taxonomy" id="1572762"/>
    <lineage>
        <taxon>Bacteria</taxon>
        <taxon>Bacillati</taxon>
        <taxon>Bacillota</taxon>
        <taxon>Bacilli</taxon>
        <taxon>Bacillales</taxon>
        <taxon>Paenibacillaceae</taxon>
        <taxon>Xylanibacillus</taxon>
    </lineage>
</organism>
<evidence type="ECO:0000313" key="4">
    <source>
        <dbReference type="Proteomes" id="UP000677918"/>
    </source>
</evidence>
<feature type="chain" id="PRO_5039137613" evidence="2">
    <location>
        <begin position="20"/>
        <end position="363"/>
    </location>
</feature>
<gene>
    <name evidence="3" type="ORF">XYCOK13_09090</name>
</gene>
<dbReference type="PROSITE" id="PS51257">
    <property type="entry name" value="PROKAR_LIPOPROTEIN"/>
    <property type="match status" value="1"/>
</dbReference>
<name>A0A8J4M0S2_9BACL</name>
<evidence type="ECO:0000256" key="2">
    <source>
        <dbReference type="SAM" id="SignalP"/>
    </source>
</evidence>
<sequence length="363" mass="37665">MKMKLWLPLLLAAIMIVSAGCGSANNGGTGNGTNNTGSTSGNAGESTNDGAANNADEPAESYKIAIAQYVEHPSLDATREGFLAALADAGLIEGENLEVDFNNAQADSTNNLSIAQKLASQSQDLVLAIATPTAQAVAQQVQNSPVLFAAVTDPLEAKLVDNLEAPGGNVSGASDTNPEAIKQLMDFIAAHVPDVETVGIVINEGEPNAVVMAGHAEAYLAEHGIGLVRAAVTNTSEVKQAAESLIGRADAIYITLDNSVVSAVASIVQVANDNDIPFFSSDRDTVEAGAFATVGFKYYDHGYEAGEMAVEVLKNGANIGDLPVTKPSKLDFIMNLSAAAEQGLEVTDEMKGYVQDPENNIIE</sequence>
<dbReference type="AlphaFoldDB" id="A0A8J4M0S2"/>
<dbReference type="PANTHER" id="PTHR35271:SF1">
    <property type="entry name" value="ABC TRANSPORTER, SUBSTRATE-BINDING LIPOPROTEIN"/>
    <property type="match status" value="1"/>
</dbReference>
<reference evidence="3" key="1">
    <citation type="submission" date="2021-04" db="EMBL/GenBank/DDBJ databases">
        <title>Draft genome sequence of Xylanibacillus composti strain K13.</title>
        <authorList>
            <person name="Uke A."/>
            <person name="Chhe C."/>
            <person name="Baramee S."/>
            <person name="Kosugi A."/>
        </authorList>
    </citation>
    <scope>NUCLEOTIDE SEQUENCE</scope>
    <source>
        <strain evidence="3">K13</strain>
    </source>
</reference>
<dbReference type="PANTHER" id="PTHR35271">
    <property type="entry name" value="ABC TRANSPORTER, SUBSTRATE-BINDING LIPOPROTEIN-RELATED"/>
    <property type="match status" value="1"/>
</dbReference>
<proteinExistence type="predicted"/>
<dbReference type="Proteomes" id="UP000677918">
    <property type="component" value="Unassembled WGS sequence"/>
</dbReference>
<feature type="signal peptide" evidence="2">
    <location>
        <begin position="1"/>
        <end position="19"/>
    </location>
</feature>
<dbReference type="SUPFAM" id="SSF53822">
    <property type="entry name" value="Periplasmic binding protein-like I"/>
    <property type="match status" value="1"/>
</dbReference>
<dbReference type="CDD" id="cd06325">
    <property type="entry name" value="PBP1_ABC_unchar_transporter"/>
    <property type="match status" value="1"/>
</dbReference>
<keyword evidence="2" id="KW-0732">Signal</keyword>
<dbReference type="InterPro" id="IPR028082">
    <property type="entry name" value="Peripla_BP_I"/>
</dbReference>
<comment type="caution">
    <text evidence="3">The sequence shown here is derived from an EMBL/GenBank/DDBJ whole genome shotgun (WGS) entry which is preliminary data.</text>
</comment>
<dbReference type="Gene3D" id="3.40.50.2300">
    <property type="match status" value="2"/>
</dbReference>
<evidence type="ECO:0000256" key="1">
    <source>
        <dbReference type="SAM" id="MobiDB-lite"/>
    </source>
</evidence>
<keyword evidence="4" id="KW-1185">Reference proteome</keyword>
<protein>
    <submittedName>
        <fullName evidence="3">ABC transporter substrate-binding protein</fullName>
    </submittedName>
</protein>
<dbReference type="RefSeq" id="WP_213410704.1">
    <property type="nucleotide sequence ID" value="NZ_BOVK01000012.1"/>
</dbReference>
<dbReference type="Pfam" id="PF04392">
    <property type="entry name" value="ABC_sub_bind"/>
    <property type="match status" value="1"/>
</dbReference>
<dbReference type="EMBL" id="BOVK01000012">
    <property type="protein sequence ID" value="GIQ68085.1"/>
    <property type="molecule type" value="Genomic_DNA"/>
</dbReference>
<accession>A0A8J4M0S2</accession>
<dbReference type="InterPro" id="IPR007487">
    <property type="entry name" value="ABC_transpt-TYRBP-like"/>
</dbReference>
<feature type="compositionally biased region" description="Low complexity" evidence="1">
    <location>
        <begin position="32"/>
        <end position="48"/>
    </location>
</feature>